<comment type="catalytic activity">
    <reaction evidence="14 15">
        <text>L-aspartate 4-semialdehyde + phosphate + NADP(+) = 4-phospho-L-aspartate + NADPH + H(+)</text>
        <dbReference type="Rhea" id="RHEA:24284"/>
        <dbReference type="ChEBI" id="CHEBI:15378"/>
        <dbReference type="ChEBI" id="CHEBI:43474"/>
        <dbReference type="ChEBI" id="CHEBI:57535"/>
        <dbReference type="ChEBI" id="CHEBI:57783"/>
        <dbReference type="ChEBI" id="CHEBI:58349"/>
        <dbReference type="ChEBI" id="CHEBI:537519"/>
        <dbReference type="EC" id="1.2.1.11"/>
    </reaction>
</comment>
<dbReference type="InterPro" id="IPR005986">
    <property type="entry name" value="Asp_semialdehyde_DH_beta"/>
</dbReference>
<comment type="similarity">
    <text evidence="4 15">Belongs to the aspartate-semialdehyde dehydrogenase family.</text>
</comment>
<evidence type="ECO:0000259" key="16">
    <source>
        <dbReference type="SMART" id="SM00859"/>
    </source>
</evidence>
<feature type="binding site" evidence="15">
    <location>
        <position position="317"/>
    </location>
    <ligand>
        <name>NADP(+)</name>
        <dbReference type="ChEBI" id="CHEBI:58349"/>
    </ligand>
</feature>
<keyword evidence="18" id="KW-1185">Reference proteome</keyword>
<keyword evidence="13 15" id="KW-0486">Methionine biosynthesis</keyword>
<keyword evidence="7 15" id="KW-0028">Amino-acid biosynthesis</keyword>
<evidence type="ECO:0000256" key="3">
    <source>
        <dbReference type="ARBA" id="ARBA00005097"/>
    </source>
</evidence>
<dbReference type="PANTHER" id="PTHR46278:SF2">
    <property type="entry name" value="ASPARTATE-SEMIALDEHYDE DEHYDROGENASE"/>
    <property type="match status" value="1"/>
</dbReference>
<comment type="caution">
    <text evidence="15">Lacks conserved residue(s) required for the propagation of feature annotation.</text>
</comment>
<accession>A0ABS5U584</accession>
<dbReference type="InterPro" id="IPR036291">
    <property type="entry name" value="NAD(P)-bd_dom_sf"/>
</dbReference>
<evidence type="ECO:0000256" key="7">
    <source>
        <dbReference type="ARBA" id="ARBA00022605"/>
    </source>
</evidence>
<dbReference type="SUPFAM" id="SSF51735">
    <property type="entry name" value="NAD(P)-binding Rossmann-fold domains"/>
    <property type="match status" value="1"/>
</dbReference>
<dbReference type="HAMAP" id="MF_02121">
    <property type="entry name" value="ASADH"/>
    <property type="match status" value="1"/>
</dbReference>
<feature type="binding site" evidence="15">
    <location>
        <position position="184"/>
    </location>
    <ligand>
        <name>NADP(+)</name>
        <dbReference type="ChEBI" id="CHEBI:58349"/>
    </ligand>
</feature>
<dbReference type="SMART" id="SM00859">
    <property type="entry name" value="Semialdhyde_dh"/>
    <property type="match status" value="1"/>
</dbReference>
<dbReference type="InterPro" id="IPR012280">
    <property type="entry name" value="Semialdhyde_DH_dimer_dom"/>
</dbReference>
<dbReference type="CDD" id="cd02316">
    <property type="entry name" value="VcASADH2_like_N"/>
    <property type="match status" value="1"/>
</dbReference>
<feature type="binding site" evidence="15">
    <location>
        <position position="212"/>
    </location>
    <ligand>
        <name>substrate</name>
    </ligand>
</feature>
<dbReference type="Pfam" id="PF02774">
    <property type="entry name" value="Semialdhyde_dhC"/>
    <property type="match status" value="1"/>
</dbReference>
<comment type="caution">
    <text evidence="17">The sequence shown here is derived from an EMBL/GenBank/DDBJ whole genome shotgun (WGS) entry which is preliminary data.</text>
</comment>
<dbReference type="Gene3D" id="3.30.360.10">
    <property type="entry name" value="Dihydrodipicolinate Reductase, domain 2"/>
    <property type="match status" value="1"/>
</dbReference>
<keyword evidence="10 15" id="KW-0220">Diaminopimelate biosynthesis</keyword>
<dbReference type="NCBIfam" id="NF011456">
    <property type="entry name" value="PRK14874.1"/>
    <property type="match status" value="1"/>
</dbReference>
<comment type="pathway">
    <text evidence="3 15">Amino-acid biosynthesis; L-threonine biosynthesis; L-threonine from L-aspartate: step 2/5.</text>
</comment>
<dbReference type="EC" id="1.2.1.11" evidence="6 15"/>
<sequence length="339" mass="36744">MSKLWNIAVVGATGAVGEQIIECLEERDFPVGTIKYLAGAGSADQILEFKGKAVMVEELNQDSFSGTDIVFFAAENEISREFCPFASKAGAICIDSSSAWRMDSDVPLVVPEANPHAIAGYTRKGIIANPSPATIQMVVALKPLHDFATIKRIVVSTYEAVSGAGKKGIDELHGQITSMLQGLPVDSEVYPHRTAFNCLPQVGVFGDNGYTEEEMKLANETRKIMEAEIKITATAVFVPVFYGHSESINIETQARITAIKAMELIGRAPGCELVDDAFNQEYPMPINAAGQDLVHVGRIRQDDSVENGLNLWVVADNIRKGAAINAVQIAEILIEKYLK</sequence>
<dbReference type="Gene3D" id="3.40.50.720">
    <property type="entry name" value="NAD(P)-binding Rossmann-like Domain"/>
    <property type="match status" value="1"/>
</dbReference>
<dbReference type="InterPro" id="IPR000534">
    <property type="entry name" value="Semialdehyde_DH_NAD-bd"/>
</dbReference>
<gene>
    <name evidence="15" type="primary">asd</name>
    <name evidence="17" type="ORF">KJB30_03415</name>
</gene>
<keyword evidence="9 15" id="KW-0521">NADP</keyword>
<dbReference type="NCBIfam" id="NF004224">
    <property type="entry name" value="PRK05671.1"/>
    <property type="match status" value="1"/>
</dbReference>
<evidence type="ECO:0000256" key="15">
    <source>
        <dbReference type="HAMAP-Rule" id="MF_02121"/>
    </source>
</evidence>
<dbReference type="InterPro" id="IPR012080">
    <property type="entry name" value="Asp_semialdehyde_DH"/>
</dbReference>
<evidence type="ECO:0000256" key="8">
    <source>
        <dbReference type="ARBA" id="ARBA00022697"/>
    </source>
</evidence>
<evidence type="ECO:0000256" key="2">
    <source>
        <dbReference type="ARBA" id="ARBA00005076"/>
    </source>
</evidence>
<evidence type="ECO:0000256" key="1">
    <source>
        <dbReference type="ARBA" id="ARBA00005021"/>
    </source>
</evidence>
<organism evidence="17 18">
    <name type="scientific">Pelotalea chapellei</name>
    <dbReference type="NCBI Taxonomy" id="44671"/>
    <lineage>
        <taxon>Bacteria</taxon>
        <taxon>Pseudomonadati</taxon>
        <taxon>Thermodesulfobacteriota</taxon>
        <taxon>Desulfuromonadia</taxon>
        <taxon>Geobacterales</taxon>
        <taxon>Geobacteraceae</taxon>
        <taxon>Pelotalea</taxon>
    </lineage>
</organism>
<keyword evidence="12 15" id="KW-0457">Lysine biosynthesis</keyword>
<dbReference type="PANTHER" id="PTHR46278">
    <property type="entry name" value="DEHYDROGENASE, PUTATIVE-RELATED"/>
    <property type="match status" value="1"/>
</dbReference>
<name>A0ABS5U584_9BACT</name>
<feature type="active site" description="Proton acceptor" evidence="15">
    <location>
        <position position="244"/>
    </location>
</feature>
<keyword evidence="8 15" id="KW-0791">Threonine biosynthesis</keyword>
<protein>
    <recommendedName>
        <fullName evidence="6 15">Aspartate-semialdehyde dehydrogenase</fullName>
        <shortName evidence="15">ASA dehydrogenase</shortName>
        <shortName evidence="15">ASADH</shortName>
        <ecNumber evidence="6 15">1.2.1.11</ecNumber>
    </recommendedName>
    <alternativeName>
        <fullName evidence="15">Aspartate-beta-semialdehyde dehydrogenase</fullName>
    </alternativeName>
</protein>
<keyword evidence="11 15" id="KW-0560">Oxidoreductase</keyword>
<feature type="binding site" evidence="15">
    <location>
        <position position="101"/>
    </location>
    <ligand>
        <name>phosphate</name>
        <dbReference type="ChEBI" id="CHEBI:43474"/>
    </ligand>
</feature>
<evidence type="ECO:0000256" key="13">
    <source>
        <dbReference type="ARBA" id="ARBA00023167"/>
    </source>
</evidence>
<dbReference type="EMBL" id="JAHDYS010000002">
    <property type="protein sequence ID" value="MBT1070822.1"/>
    <property type="molecule type" value="Genomic_DNA"/>
</dbReference>
<dbReference type="NCBIfam" id="TIGR01296">
    <property type="entry name" value="asd_B"/>
    <property type="match status" value="1"/>
</dbReference>
<evidence type="ECO:0000256" key="5">
    <source>
        <dbReference type="ARBA" id="ARBA00011738"/>
    </source>
</evidence>
<dbReference type="Proteomes" id="UP000784128">
    <property type="component" value="Unassembled WGS sequence"/>
</dbReference>
<evidence type="ECO:0000256" key="10">
    <source>
        <dbReference type="ARBA" id="ARBA00022915"/>
    </source>
</evidence>
<evidence type="ECO:0000313" key="18">
    <source>
        <dbReference type="Proteomes" id="UP000784128"/>
    </source>
</evidence>
<evidence type="ECO:0000256" key="14">
    <source>
        <dbReference type="ARBA" id="ARBA00047891"/>
    </source>
</evidence>
<evidence type="ECO:0000256" key="11">
    <source>
        <dbReference type="ARBA" id="ARBA00023002"/>
    </source>
</evidence>
<comment type="subunit">
    <text evidence="5 15">Homodimer.</text>
</comment>
<dbReference type="NCBIfam" id="NF005957">
    <property type="entry name" value="PRK08040.1"/>
    <property type="match status" value="1"/>
</dbReference>
<evidence type="ECO:0000256" key="4">
    <source>
        <dbReference type="ARBA" id="ARBA00010584"/>
    </source>
</evidence>
<evidence type="ECO:0000256" key="12">
    <source>
        <dbReference type="ARBA" id="ARBA00023154"/>
    </source>
</evidence>
<reference evidence="17 18" key="1">
    <citation type="submission" date="2021-05" db="EMBL/GenBank/DDBJ databases">
        <title>The draft genome of Geobacter chapellei DSM 13688.</title>
        <authorList>
            <person name="Xu Z."/>
            <person name="Masuda Y."/>
            <person name="Itoh H."/>
            <person name="Senoo K."/>
        </authorList>
    </citation>
    <scope>NUCLEOTIDE SEQUENCE [LARGE SCALE GENOMIC DNA]</scope>
    <source>
        <strain evidence="17 18">DSM 13688</strain>
    </source>
</reference>
<evidence type="ECO:0000256" key="6">
    <source>
        <dbReference type="ARBA" id="ARBA00013120"/>
    </source>
</evidence>
<comment type="pathway">
    <text evidence="1 15">Amino-acid biosynthesis; L-methionine biosynthesis via de novo pathway; L-homoserine from L-aspartate: step 2/3.</text>
</comment>
<feature type="binding site" evidence="15">
    <location>
        <begin position="13"/>
        <end position="16"/>
    </location>
    <ligand>
        <name>NADP(+)</name>
        <dbReference type="ChEBI" id="CHEBI:58349"/>
    </ligand>
</feature>
<dbReference type="GO" id="GO:0004073">
    <property type="term" value="F:aspartate-semialdehyde dehydrogenase activity"/>
    <property type="evidence" value="ECO:0007669"/>
    <property type="project" value="UniProtKB-EC"/>
</dbReference>
<dbReference type="PIRSF" id="PIRSF000148">
    <property type="entry name" value="ASA_dh"/>
    <property type="match status" value="1"/>
</dbReference>
<dbReference type="RefSeq" id="WP_214296528.1">
    <property type="nucleotide sequence ID" value="NZ_JAHDYS010000002.1"/>
</dbReference>
<comment type="pathway">
    <text evidence="2 15">Amino-acid biosynthesis; L-lysine biosynthesis via DAP pathway; (S)-tetrahydrodipicolinate from L-aspartate: step 2/4.</text>
</comment>
<feature type="domain" description="Semialdehyde dehydrogenase NAD-binding" evidence="16">
    <location>
        <begin position="6"/>
        <end position="121"/>
    </location>
</feature>
<dbReference type="CDD" id="cd18131">
    <property type="entry name" value="ASADH_C_bac_euk_like"/>
    <property type="match status" value="1"/>
</dbReference>
<dbReference type="Pfam" id="PF01118">
    <property type="entry name" value="Semialdhyde_dh"/>
    <property type="match status" value="1"/>
</dbReference>
<feature type="binding site" evidence="15">
    <location>
        <begin position="162"/>
        <end position="163"/>
    </location>
    <ligand>
        <name>NADP(+)</name>
        <dbReference type="ChEBI" id="CHEBI:58349"/>
    </ligand>
</feature>
<evidence type="ECO:0000256" key="9">
    <source>
        <dbReference type="ARBA" id="ARBA00022857"/>
    </source>
</evidence>
<proteinExistence type="inferred from homology"/>
<dbReference type="SUPFAM" id="SSF55347">
    <property type="entry name" value="Glyceraldehyde-3-phosphate dehydrogenase-like, C-terminal domain"/>
    <property type="match status" value="1"/>
</dbReference>
<evidence type="ECO:0000313" key="17">
    <source>
        <dbReference type="EMBL" id="MBT1070822.1"/>
    </source>
</evidence>
<comment type="function">
    <text evidence="15">Catalyzes the NADPH-dependent formation of L-aspartate-semialdehyde (L-ASA) by the reductive dephosphorylation of L-aspartyl-4-phosphate.</text>
</comment>